<dbReference type="CDD" id="cd21673">
    <property type="entry name" value="SMP_Mdm34"/>
    <property type="match status" value="1"/>
</dbReference>
<reference evidence="13" key="1">
    <citation type="submission" date="2016-04" db="EMBL/GenBank/DDBJ databases">
        <authorList>
            <person name="Evans L.H."/>
            <person name="Alamgir A."/>
            <person name="Owens N."/>
            <person name="Weber N.D."/>
            <person name="Virtaneva K."/>
            <person name="Barbian K."/>
            <person name="Babar A."/>
            <person name="Rosenke K."/>
        </authorList>
    </citation>
    <scope>NUCLEOTIDE SEQUENCE [LARGE SCALE GENOMIC DNA]</scope>
    <source>
        <strain evidence="13">CBS 101.48</strain>
    </source>
</reference>
<keyword evidence="14" id="KW-1185">Reference proteome</keyword>
<dbReference type="Proteomes" id="UP000078561">
    <property type="component" value="Unassembled WGS sequence"/>
</dbReference>
<dbReference type="GO" id="GO:0032865">
    <property type="term" value="C:ERMES complex"/>
    <property type="evidence" value="ECO:0007669"/>
    <property type="project" value="UniProtKB-UniRule"/>
</dbReference>
<dbReference type="STRING" id="4829.A0A168R410"/>
<feature type="region of interest" description="Disordered" evidence="11">
    <location>
        <begin position="437"/>
        <end position="475"/>
    </location>
</feature>
<dbReference type="EMBL" id="LT554489">
    <property type="protein sequence ID" value="SAM06064.1"/>
    <property type="molecule type" value="Genomic_DNA"/>
</dbReference>
<evidence type="ECO:0000259" key="12">
    <source>
        <dbReference type="PROSITE" id="PS51847"/>
    </source>
</evidence>
<gene>
    <name evidence="13" type="primary">ABSGL_11940.1 scaffold 12357</name>
    <name evidence="10" type="synonym">MDM34</name>
</gene>
<keyword evidence="7" id="KW-0446">Lipid-binding</keyword>
<keyword evidence="5 10" id="KW-1000">Mitochondrion outer membrane</keyword>
<keyword evidence="6" id="KW-0445">Lipid transport</keyword>
<dbReference type="HAMAP" id="MF_03105">
    <property type="entry name" value="Mdm34"/>
    <property type="match status" value="1"/>
</dbReference>
<feature type="domain" description="SMP-LTD" evidence="12">
    <location>
        <begin position="1"/>
        <end position="193"/>
    </location>
</feature>
<dbReference type="GO" id="GO:1990456">
    <property type="term" value="P:mitochondrion-endoplasmic reticulum membrane tethering"/>
    <property type="evidence" value="ECO:0007669"/>
    <property type="project" value="TreeGrafter"/>
</dbReference>
<keyword evidence="2" id="KW-0813">Transport</keyword>
<organism evidence="13">
    <name type="scientific">Absidia glauca</name>
    <name type="common">Pin mould</name>
    <dbReference type="NCBI Taxonomy" id="4829"/>
    <lineage>
        <taxon>Eukaryota</taxon>
        <taxon>Fungi</taxon>
        <taxon>Fungi incertae sedis</taxon>
        <taxon>Mucoromycota</taxon>
        <taxon>Mucoromycotina</taxon>
        <taxon>Mucoromycetes</taxon>
        <taxon>Mucorales</taxon>
        <taxon>Cunninghamellaceae</taxon>
        <taxon>Absidia</taxon>
    </lineage>
</organism>
<evidence type="ECO:0000313" key="13">
    <source>
        <dbReference type="EMBL" id="SAM06064.1"/>
    </source>
</evidence>
<protein>
    <recommendedName>
        <fullName evidence="10">Mitochondrial distribution and morphology protein 34</fullName>
    </recommendedName>
</protein>
<dbReference type="PANTHER" id="PTHR28185">
    <property type="entry name" value="MITOCHONDRIAL DISTRIBUTION AND MORPHOLOGY PROTEIN 34"/>
    <property type="match status" value="1"/>
</dbReference>
<name>A0A168R410_ABSGL</name>
<evidence type="ECO:0000256" key="9">
    <source>
        <dbReference type="ARBA" id="ARBA00023136"/>
    </source>
</evidence>
<keyword evidence="3 10" id="KW-1134">Transmembrane beta strand</keyword>
<dbReference type="GO" id="GO:0015914">
    <property type="term" value="P:phospholipid transport"/>
    <property type="evidence" value="ECO:0007669"/>
    <property type="project" value="TreeGrafter"/>
</dbReference>
<keyword evidence="8 10" id="KW-0496">Mitochondrion</keyword>
<feature type="compositionally biased region" description="Polar residues" evidence="11">
    <location>
        <begin position="257"/>
        <end position="269"/>
    </location>
</feature>
<feature type="region of interest" description="Disordered" evidence="11">
    <location>
        <begin position="219"/>
        <end position="271"/>
    </location>
</feature>
<comment type="function">
    <text evidence="10">Component of the ERMES/MDM complex, which serves as a molecular tether to connect the endoplasmic reticulum (ER) and mitochondria. Components of this complex are involved in the control of mitochondrial shape and protein biogenesis, and function in nonvesicular lipid trafficking between the ER and mitochondria. ABSGL_11940.1 scaffold 12357 is required for the interaction of the ER-resident membrane protein MMM1 and the outer mitochondrial membrane-resident beta-barrel protein MDM10.</text>
</comment>
<comment type="subunit">
    <text evidence="10">Component of the ER-mitochondria encounter structure (ERMES) or MDM complex, composed of MMM1, MDM10, MDM12 and ABSGL_11940.1 scaffold 12357.</text>
</comment>
<comment type="similarity">
    <text evidence="10">Belongs to the MDM34 family.</text>
</comment>
<dbReference type="AlphaFoldDB" id="A0A168R410"/>
<sequence>MAFRFNWPEFDADFYDEAKAQLETALNKGNKPKNIVDHITVKELNMGTLPPELEILEIGELTTDKFRGIFKLTYAGDAYIVLQTKVQANPMHAKQSALPRHTRPNILAADHPLVVPMLLRISDLKLRGIVVLVVSKTKGITLVFKNDPLENILISSTFDSVTSVRNFLQREIEKQLRNLFQEDLPVMIHNLSLRHIQSEQEKAKKQQQEARLKAQQLRKLERKNRNGRGDGTGGNSRMSTSPPMSVFSEPGLRRLQKQQQQHTFSSSRPGSYIFPHPSLLATMETASMPDLSPNDRQLQQPQPITPSVNLSDISFPFIEDPAAFLDNARFATLYRPGSGVYGSFSDMYPASENPTGSIKSALPSASSPLGSGSSTYHHSTKAPVTAANLSTLDLLYHQHRLASLHLSAATGSHHPPPDISVAPKTIPDIYSDQGDHGFYVNYDDDDGDDQYNDYDSVNPIDQHSSSHHGLPSPSSSSAMASSVYGLYADDVDAPWYVTEGLGLPLQDDDNETQHQLILPADQAIILDPFENAGAAKLAQLSKNHHTISPFTHAIDHVTYRSLPHAVKPAIRPKHKKIPKRRIIRLNLSATE</sequence>
<feature type="compositionally biased region" description="Low complexity" evidence="11">
    <location>
        <begin position="360"/>
        <end position="374"/>
    </location>
</feature>
<evidence type="ECO:0000256" key="5">
    <source>
        <dbReference type="ARBA" id="ARBA00022787"/>
    </source>
</evidence>
<evidence type="ECO:0000256" key="2">
    <source>
        <dbReference type="ARBA" id="ARBA00022448"/>
    </source>
</evidence>
<dbReference type="InterPro" id="IPR027536">
    <property type="entry name" value="MDM34"/>
</dbReference>
<evidence type="ECO:0000256" key="3">
    <source>
        <dbReference type="ARBA" id="ARBA00022452"/>
    </source>
</evidence>
<dbReference type="Pfam" id="PF26545">
    <property type="entry name" value="Mdm34_N"/>
    <property type="match status" value="1"/>
</dbReference>
<keyword evidence="4 10" id="KW-0812">Transmembrane</keyword>
<comment type="domain">
    <text evidence="10">Lacks alpha-helical transmembrane segments, suggesting that it resides in the membrane via beta-sheet conformations similar to those predicted for other outer membrane proteins and porin.</text>
</comment>
<dbReference type="GO" id="GO:0007005">
    <property type="term" value="P:mitochondrion organization"/>
    <property type="evidence" value="ECO:0007669"/>
    <property type="project" value="InterPro"/>
</dbReference>
<accession>A0A168R410</accession>
<dbReference type="GO" id="GO:0008289">
    <property type="term" value="F:lipid binding"/>
    <property type="evidence" value="ECO:0007669"/>
    <property type="project" value="UniProtKB-KW"/>
</dbReference>
<dbReference type="PANTHER" id="PTHR28185:SF1">
    <property type="entry name" value="MITOCHONDRIAL DISTRIBUTION AND MORPHOLOGY PROTEIN 34"/>
    <property type="match status" value="1"/>
</dbReference>
<proteinExistence type="inferred from homology"/>
<dbReference type="InParanoid" id="A0A168R410"/>
<evidence type="ECO:0000256" key="8">
    <source>
        <dbReference type="ARBA" id="ARBA00023128"/>
    </source>
</evidence>
<dbReference type="OMA" id="NPMHAKQ"/>
<dbReference type="InterPro" id="IPR058825">
    <property type="entry name" value="MDM34_N"/>
</dbReference>
<evidence type="ECO:0000256" key="1">
    <source>
        <dbReference type="ARBA" id="ARBA00004370"/>
    </source>
</evidence>
<evidence type="ECO:0000256" key="6">
    <source>
        <dbReference type="ARBA" id="ARBA00023055"/>
    </source>
</evidence>
<evidence type="ECO:0000256" key="11">
    <source>
        <dbReference type="SAM" id="MobiDB-lite"/>
    </source>
</evidence>
<evidence type="ECO:0000256" key="10">
    <source>
        <dbReference type="HAMAP-Rule" id="MF_03105"/>
    </source>
</evidence>
<feature type="region of interest" description="Disordered" evidence="11">
    <location>
        <begin position="355"/>
        <end position="379"/>
    </location>
</feature>
<evidence type="ECO:0000313" key="14">
    <source>
        <dbReference type="Proteomes" id="UP000078561"/>
    </source>
</evidence>
<dbReference type="PROSITE" id="PS51847">
    <property type="entry name" value="SMP"/>
    <property type="match status" value="1"/>
</dbReference>
<keyword evidence="9 10" id="KW-0472">Membrane</keyword>
<dbReference type="OrthoDB" id="17927at2759"/>
<feature type="compositionally biased region" description="Acidic residues" evidence="11">
    <location>
        <begin position="442"/>
        <end position="452"/>
    </location>
</feature>
<dbReference type="InterPro" id="IPR031468">
    <property type="entry name" value="SMP_LBD"/>
</dbReference>
<comment type="subcellular location">
    <subcellularLocation>
        <location evidence="1">Membrane</location>
    </subcellularLocation>
    <subcellularLocation>
        <location evidence="10">Mitochondrion outer membrane</location>
        <topology evidence="10">Multi-pass membrane protein</topology>
    </subcellularLocation>
    <text evidence="10">The ERMES/MDM complex localizes to a few discrete foci (around 10 per single cell), that represent mitochondria-endoplasmic reticulum junctions. These foci are often found next to mtDNA nucleoids.</text>
</comment>
<evidence type="ECO:0000256" key="4">
    <source>
        <dbReference type="ARBA" id="ARBA00022692"/>
    </source>
</evidence>
<evidence type="ECO:0000256" key="7">
    <source>
        <dbReference type="ARBA" id="ARBA00023121"/>
    </source>
</evidence>